<keyword evidence="3" id="KW-1185">Reference proteome</keyword>
<protein>
    <submittedName>
        <fullName evidence="2">Uncharacterized protein</fullName>
    </submittedName>
</protein>
<dbReference type="HOGENOM" id="CLU_1790068_0_0_1"/>
<evidence type="ECO:0000313" key="3">
    <source>
        <dbReference type="Proteomes" id="UP000008022"/>
    </source>
</evidence>
<dbReference type="Proteomes" id="UP000008022">
    <property type="component" value="Unassembled WGS sequence"/>
</dbReference>
<dbReference type="Gramene" id="ORUFI01G10310.1">
    <property type="protein sequence ID" value="ORUFI01G10310.1"/>
    <property type="gene ID" value="ORUFI01G10310"/>
</dbReference>
<dbReference type="AlphaFoldDB" id="A0A0E0MTY8"/>
<reference evidence="3" key="1">
    <citation type="submission" date="2013-06" db="EMBL/GenBank/DDBJ databases">
        <authorList>
            <person name="Zhao Q."/>
        </authorList>
    </citation>
    <scope>NUCLEOTIDE SEQUENCE</scope>
    <source>
        <strain evidence="3">cv. W1943</strain>
    </source>
</reference>
<reference evidence="2" key="2">
    <citation type="submission" date="2015-06" db="UniProtKB">
        <authorList>
            <consortium name="EnsemblPlants"/>
        </authorList>
    </citation>
    <scope>IDENTIFICATION</scope>
</reference>
<feature type="region of interest" description="Disordered" evidence="1">
    <location>
        <begin position="1"/>
        <end position="36"/>
    </location>
</feature>
<evidence type="ECO:0000256" key="1">
    <source>
        <dbReference type="SAM" id="MobiDB-lite"/>
    </source>
</evidence>
<evidence type="ECO:0000313" key="2">
    <source>
        <dbReference type="EnsemblPlants" id="ORUFI01G10310.1"/>
    </source>
</evidence>
<dbReference type="EnsemblPlants" id="ORUFI01G10310.1">
    <property type="protein sequence ID" value="ORUFI01G10310.1"/>
    <property type="gene ID" value="ORUFI01G10310"/>
</dbReference>
<feature type="region of interest" description="Disordered" evidence="1">
    <location>
        <begin position="69"/>
        <end position="112"/>
    </location>
</feature>
<accession>A0A0E0MTY8</accession>
<organism evidence="2 3">
    <name type="scientific">Oryza rufipogon</name>
    <name type="common">Brownbeard rice</name>
    <name type="synonym">Asian wild rice</name>
    <dbReference type="NCBI Taxonomy" id="4529"/>
    <lineage>
        <taxon>Eukaryota</taxon>
        <taxon>Viridiplantae</taxon>
        <taxon>Streptophyta</taxon>
        <taxon>Embryophyta</taxon>
        <taxon>Tracheophyta</taxon>
        <taxon>Spermatophyta</taxon>
        <taxon>Magnoliopsida</taxon>
        <taxon>Liliopsida</taxon>
        <taxon>Poales</taxon>
        <taxon>Poaceae</taxon>
        <taxon>BOP clade</taxon>
        <taxon>Oryzoideae</taxon>
        <taxon>Oryzeae</taxon>
        <taxon>Oryzinae</taxon>
        <taxon>Oryza</taxon>
    </lineage>
</organism>
<name>A0A0E0MTY8_ORYRU</name>
<feature type="compositionally biased region" description="Basic and acidic residues" evidence="1">
    <location>
        <begin position="1"/>
        <end position="11"/>
    </location>
</feature>
<proteinExistence type="predicted"/>
<sequence>MGKYRKETIDRKKPHKKAWQAGSLLPPPSSPHFAGPIAETKAQNQVTLDLFGTSCSCAFRFARTRGAAIAQKQKRVTRERGGAQTPSRHRPRPVADDVLSLGRPSPLAHRARRAPTALGKLPRRVVLIRFNRLPEEPGGVEIGNP</sequence>